<evidence type="ECO:0000313" key="2">
    <source>
        <dbReference type="EMBL" id="TDW75315.1"/>
    </source>
</evidence>
<dbReference type="Proteomes" id="UP000295146">
    <property type="component" value="Unassembled WGS sequence"/>
</dbReference>
<evidence type="ECO:0000313" key="3">
    <source>
        <dbReference type="Proteomes" id="UP000295146"/>
    </source>
</evidence>
<comment type="caution">
    <text evidence="2">The sequence shown here is derived from an EMBL/GenBank/DDBJ whole genome shotgun (WGS) entry which is preliminary data.</text>
</comment>
<dbReference type="OrthoDB" id="3818650at2"/>
<dbReference type="RefSeq" id="WP_134097406.1">
    <property type="nucleotide sequence ID" value="NZ_SODP01000001.1"/>
</dbReference>
<proteinExistence type="predicted"/>
<accession>A0A4R8CHT8</accession>
<dbReference type="EMBL" id="SODP01000001">
    <property type="protein sequence ID" value="TDW75315.1"/>
    <property type="molecule type" value="Genomic_DNA"/>
</dbReference>
<dbReference type="AlphaFoldDB" id="A0A4R8CHT8"/>
<protein>
    <submittedName>
        <fullName evidence="2">Uncharacterized protein</fullName>
    </submittedName>
</protein>
<reference evidence="2 3" key="1">
    <citation type="submission" date="2019-03" db="EMBL/GenBank/DDBJ databases">
        <title>Genomic Encyclopedia of Type Strains, Phase III (KMG-III): the genomes of soil and plant-associated and newly described type strains.</title>
        <authorList>
            <person name="Whitman W."/>
        </authorList>
    </citation>
    <scope>NUCLEOTIDE SEQUENCE [LARGE SCALE GENOMIC DNA]</scope>
    <source>
        <strain evidence="2 3">VKM Ac-2573</strain>
    </source>
</reference>
<evidence type="ECO:0000256" key="1">
    <source>
        <dbReference type="SAM" id="MobiDB-lite"/>
    </source>
</evidence>
<keyword evidence="3" id="KW-1185">Reference proteome</keyword>
<gene>
    <name evidence="2" type="ORF">EV653_0438</name>
</gene>
<feature type="region of interest" description="Disordered" evidence="1">
    <location>
        <begin position="196"/>
        <end position="240"/>
    </location>
</feature>
<name>A0A4R8CHT8_9ACTN</name>
<sequence>MSAGVGYQLVAGPGFDLDYRRIDVAASKDRSGPAAELRRQVLRTMLDLASGKSDGHHALSYAPGKGDLRDCVTAYLRSDPQKPADYRIVFREMGPTAPGGLARRELLAIKPRRRPNNIYAHVCARLHRHLGDRQPGLDRFDSWQDLSGGVATRQAELDAKRAIAHAWVGQQPLQFARPIVIGAPLGARHEATLRQAAMAQDGDATRTSEPTGHPTTRSVSPRAFGGRPRQGPTGWPDRNK</sequence>
<feature type="compositionally biased region" description="Polar residues" evidence="1">
    <location>
        <begin position="205"/>
        <end position="219"/>
    </location>
</feature>
<organism evidence="2 3">
    <name type="scientific">Kribbella pratensis</name>
    <dbReference type="NCBI Taxonomy" id="2512112"/>
    <lineage>
        <taxon>Bacteria</taxon>
        <taxon>Bacillati</taxon>
        <taxon>Actinomycetota</taxon>
        <taxon>Actinomycetes</taxon>
        <taxon>Propionibacteriales</taxon>
        <taxon>Kribbellaceae</taxon>
        <taxon>Kribbella</taxon>
    </lineage>
</organism>